<feature type="compositionally biased region" description="Polar residues" evidence="1">
    <location>
        <begin position="70"/>
        <end position="79"/>
    </location>
</feature>
<evidence type="ECO:0000313" key="2">
    <source>
        <dbReference type="EMBL" id="CAB4038177.1"/>
    </source>
</evidence>
<keyword evidence="3" id="KW-1185">Reference proteome</keyword>
<sequence length="112" mass="12269">MSTKEPSQHGFGDLISNGGAVVSQNKPSSIIKALNEDEIHESRKNQHVLANKESRRPKSSMEIRNEKSSVPRSQRNIAWSQAGLEPIRNPAGKIKQRISRPTSAPANGSSSR</sequence>
<accession>A0A6S7K1M1</accession>
<name>A0A6S7K1M1_PARCT</name>
<feature type="region of interest" description="Disordered" evidence="1">
    <location>
        <begin position="38"/>
        <end position="112"/>
    </location>
</feature>
<reference evidence="2" key="1">
    <citation type="submission" date="2020-04" db="EMBL/GenBank/DDBJ databases">
        <authorList>
            <person name="Alioto T."/>
            <person name="Alioto T."/>
            <person name="Gomez Garrido J."/>
        </authorList>
    </citation>
    <scope>NUCLEOTIDE SEQUENCE</scope>
    <source>
        <strain evidence="2">A484AB</strain>
    </source>
</reference>
<organism evidence="2 3">
    <name type="scientific">Paramuricea clavata</name>
    <name type="common">Red gorgonian</name>
    <name type="synonym">Violescent sea-whip</name>
    <dbReference type="NCBI Taxonomy" id="317549"/>
    <lineage>
        <taxon>Eukaryota</taxon>
        <taxon>Metazoa</taxon>
        <taxon>Cnidaria</taxon>
        <taxon>Anthozoa</taxon>
        <taxon>Octocorallia</taxon>
        <taxon>Malacalcyonacea</taxon>
        <taxon>Plexauridae</taxon>
        <taxon>Paramuricea</taxon>
    </lineage>
</organism>
<feature type="compositionally biased region" description="Polar residues" evidence="1">
    <location>
        <begin position="99"/>
        <end position="112"/>
    </location>
</feature>
<gene>
    <name evidence="2" type="ORF">PACLA_8A088557</name>
</gene>
<feature type="compositionally biased region" description="Basic and acidic residues" evidence="1">
    <location>
        <begin position="38"/>
        <end position="69"/>
    </location>
</feature>
<feature type="region of interest" description="Disordered" evidence="1">
    <location>
        <begin position="1"/>
        <end position="22"/>
    </location>
</feature>
<dbReference type="Proteomes" id="UP001152795">
    <property type="component" value="Unassembled WGS sequence"/>
</dbReference>
<evidence type="ECO:0000256" key="1">
    <source>
        <dbReference type="SAM" id="MobiDB-lite"/>
    </source>
</evidence>
<dbReference type="AlphaFoldDB" id="A0A6S7K1M1"/>
<evidence type="ECO:0000313" key="3">
    <source>
        <dbReference type="Proteomes" id="UP001152795"/>
    </source>
</evidence>
<dbReference type="EMBL" id="CACRXK020023900">
    <property type="protein sequence ID" value="CAB4038177.1"/>
    <property type="molecule type" value="Genomic_DNA"/>
</dbReference>
<feature type="non-terminal residue" evidence="2">
    <location>
        <position position="112"/>
    </location>
</feature>
<comment type="caution">
    <text evidence="2">The sequence shown here is derived from an EMBL/GenBank/DDBJ whole genome shotgun (WGS) entry which is preliminary data.</text>
</comment>
<proteinExistence type="predicted"/>
<protein>
    <submittedName>
        <fullName evidence="2">Uncharacterized protein</fullName>
    </submittedName>
</protein>